<proteinExistence type="inferred from homology"/>
<dbReference type="Proteomes" id="UP000629870">
    <property type="component" value="Unassembled WGS sequence"/>
</dbReference>
<comment type="catalytic activity">
    <reaction evidence="11 14">
        <text>thymidine + ATP = dTMP + ADP + H(+)</text>
        <dbReference type="Rhea" id="RHEA:19129"/>
        <dbReference type="ChEBI" id="CHEBI:15378"/>
        <dbReference type="ChEBI" id="CHEBI:17748"/>
        <dbReference type="ChEBI" id="CHEBI:30616"/>
        <dbReference type="ChEBI" id="CHEBI:63528"/>
        <dbReference type="ChEBI" id="CHEBI:456216"/>
        <dbReference type="EC" id="2.7.1.21"/>
    </reaction>
</comment>
<feature type="binding site" evidence="11">
    <location>
        <begin position="104"/>
        <end position="107"/>
    </location>
    <ligand>
        <name>ATP</name>
        <dbReference type="ChEBI" id="CHEBI:30616"/>
    </ligand>
</feature>
<dbReference type="GO" id="GO:0004797">
    <property type="term" value="F:thymidine kinase activity"/>
    <property type="evidence" value="ECO:0007669"/>
    <property type="project" value="UniProtKB-UniRule"/>
</dbReference>
<feature type="binding site" evidence="11">
    <location>
        <begin position="16"/>
        <end position="23"/>
    </location>
    <ligand>
        <name>ATP</name>
        <dbReference type="ChEBI" id="CHEBI:30616"/>
    </ligand>
</feature>
<keyword evidence="9 11" id="KW-0862">Zinc</keyword>
<evidence type="ECO:0000256" key="4">
    <source>
        <dbReference type="ARBA" id="ARBA00022634"/>
    </source>
</evidence>
<evidence type="ECO:0000256" key="11">
    <source>
        <dbReference type="HAMAP-Rule" id="MF_00124"/>
    </source>
</evidence>
<dbReference type="EMBL" id="JACHEW010000024">
    <property type="protein sequence ID" value="MBB6018120.1"/>
    <property type="molecule type" value="Genomic_DNA"/>
</dbReference>
<evidence type="ECO:0000256" key="2">
    <source>
        <dbReference type="ARBA" id="ARBA00012118"/>
    </source>
</evidence>
<evidence type="ECO:0000256" key="15">
    <source>
        <dbReference type="RuleBase" id="RU004165"/>
    </source>
</evidence>
<dbReference type="Gene3D" id="3.40.50.300">
    <property type="entry name" value="P-loop containing nucleotide triphosphate hydrolases"/>
    <property type="match status" value="1"/>
</dbReference>
<dbReference type="HAMAP" id="MF_00124">
    <property type="entry name" value="Thymidine_kinase"/>
    <property type="match status" value="1"/>
</dbReference>
<feature type="binding site" evidence="11">
    <location>
        <position position="199"/>
    </location>
    <ligand>
        <name>Zn(2+)</name>
        <dbReference type="ChEBI" id="CHEBI:29105"/>
    </ligand>
</feature>
<evidence type="ECO:0000256" key="7">
    <source>
        <dbReference type="ARBA" id="ARBA00022741"/>
    </source>
</evidence>
<accession>A0A5C4XXB3</accession>
<evidence type="ECO:0000256" key="12">
    <source>
        <dbReference type="PIRSR" id="PIRSR035805-1"/>
    </source>
</evidence>
<sequence length="224" mass="24171">MLRSPFHGGHLEVIVGPMFSGKSEELIRRITRSLIARQNVLVFKPALDDRYHASAVASHAGRSVQALAVRSVADIRAHLSGEDRLLGAEAGTQRPPLPDVVGIDEVQFFGAEVVTLALELADAGVRVIMAGLDLDFRAEPFGPMPQLLARAESVEKLTAICTVCGAPATRSQRLIGGQPARYDDPVVLVGAQESYEARCRVHHMVLGQPISEPPSWREERAAGV</sequence>
<keyword evidence="7 11" id="KW-0547">Nucleotide-binding</keyword>
<dbReference type="AlphaFoldDB" id="A0A5C4XXB3"/>
<keyword evidence="8 11" id="KW-0418">Kinase</keyword>
<comment type="subunit">
    <text evidence="11">Homotetramer.</text>
</comment>
<keyword evidence="6 11" id="KW-0479">Metal-binding</keyword>
<dbReference type="SUPFAM" id="SSF52540">
    <property type="entry name" value="P-loop containing nucleoside triphosphate hydrolases"/>
    <property type="match status" value="1"/>
</dbReference>
<dbReference type="GO" id="GO:0005829">
    <property type="term" value="C:cytosol"/>
    <property type="evidence" value="ECO:0007669"/>
    <property type="project" value="TreeGrafter"/>
</dbReference>
<dbReference type="PANTHER" id="PTHR11441:SF0">
    <property type="entry name" value="THYMIDINE KINASE, CYTOSOLIC"/>
    <property type="match status" value="1"/>
</dbReference>
<evidence type="ECO:0000256" key="5">
    <source>
        <dbReference type="ARBA" id="ARBA00022679"/>
    </source>
</evidence>
<feature type="binding site" evidence="13">
    <location>
        <position position="195"/>
    </location>
    <ligand>
        <name>substrate</name>
    </ligand>
</feature>
<dbReference type="GO" id="GO:0005524">
    <property type="term" value="F:ATP binding"/>
    <property type="evidence" value="ECO:0007669"/>
    <property type="project" value="UniProtKB-UniRule"/>
</dbReference>
<feature type="binding site" evidence="11">
    <location>
        <position position="161"/>
    </location>
    <ligand>
        <name>Zn(2+)</name>
        <dbReference type="ChEBI" id="CHEBI:29105"/>
    </ligand>
</feature>
<keyword evidence="10 11" id="KW-0067">ATP-binding</keyword>
<dbReference type="InterPro" id="IPR020633">
    <property type="entry name" value="Thymidine_kinase_CS"/>
</dbReference>
<name>A0A5C4XXB3_9DEIO</name>
<dbReference type="SUPFAM" id="SSF57716">
    <property type="entry name" value="Glucocorticoid receptor-like (DNA-binding domain)"/>
    <property type="match status" value="1"/>
</dbReference>
<feature type="active site" description="Proton acceptor" evidence="11 12">
    <location>
        <position position="105"/>
    </location>
</feature>
<dbReference type="InterPro" id="IPR027417">
    <property type="entry name" value="P-loop_NTPase"/>
</dbReference>
<dbReference type="FunFam" id="3.30.60.20:FF:000026">
    <property type="entry name" value="Thymidine kinase"/>
    <property type="match status" value="1"/>
</dbReference>
<dbReference type="Gene3D" id="3.30.60.20">
    <property type="match status" value="1"/>
</dbReference>
<evidence type="ECO:0000256" key="13">
    <source>
        <dbReference type="PIRSR" id="PIRSR035805-2"/>
    </source>
</evidence>
<evidence type="ECO:0000256" key="14">
    <source>
        <dbReference type="RuleBase" id="RU000544"/>
    </source>
</evidence>
<dbReference type="GO" id="GO:0008270">
    <property type="term" value="F:zinc ion binding"/>
    <property type="evidence" value="ECO:0007669"/>
    <property type="project" value="UniProtKB-UniRule"/>
</dbReference>
<reference evidence="17 18" key="1">
    <citation type="submission" date="2019-06" db="EMBL/GenBank/DDBJ databases">
        <title>Genome sequence of Deinococcus radiopugnans ATCC 19172.</title>
        <authorList>
            <person name="Maclea K.S."/>
            <person name="Maynard C.R."/>
        </authorList>
    </citation>
    <scope>NUCLEOTIDE SEQUENCE [LARGE SCALE GENOMIC DNA]</scope>
    <source>
        <strain evidence="17 18">ATCC 19172</strain>
    </source>
</reference>
<reference evidence="16 19" key="2">
    <citation type="submission" date="2020-08" db="EMBL/GenBank/DDBJ databases">
        <title>Genomic Encyclopedia of Type Strains, Phase IV (KMG-IV): sequencing the most valuable type-strain genomes for metagenomic binning, comparative biology and taxonomic classification.</title>
        <authorList>
            <person name="Goeker M."/>
        </authorList>
    </citation>
    <scope>NUCLEOTIDE SEQUENCE [LARGE SCALE GENOMIC DNA]</scope>
    <source>
        <strain evidence="16 19">DSM 12027</strain>
    </source>
</reference>
<dbReference type="PANTHER" id="PTHR11441">
    <property type="entry name" value="THYMIDINE KINASE"/>
    <property type="match status" value="1"/>
</dbReference>
<keyword evidence="19" id="KW-1185">Reference proteome</keyword>
<keyword evidence="4 11" id="KW-0237">DNA synthesis</keyword>
<evidence type="ECO:0000256" key="6">
    <source>
        <dbReference type="ARBA" id="ARBA00022723"/>
    </source>
</evidence>
<evidence type="ECO:0000256" key="10">
    <source>
        <dbReference type="ARBA" id="ARBA00022840"/>
    </source>
</evidence>
<dbReference type="EC" id="2.7.1.21" evidence="2 11"/>
<dbReference type="PIRSF" id="PIRSF035805">
    <property type="entry name" value="TK_cell"/>
    <property type="match status" value="1"/>
</dbReference>
<gene>
    <name evidence="11" type="primary">tdk</name>
    <name evidence="17" type="ORF">FHR04_16855</name>
    <name evidence="16" type="ORF">HNQ04_003397</name>
</gene>
<organism evidence="17 18">
    <name type="scientific">Deinococcus radiopugnans ATCC 19172</name>
    <dbReference type="NCBI Taxonomy" id="585398"/>
    <lineage>
        <taxon>Bacteria</taxon>
        <taxon>Thermotogati</taxon>
        <taxon>Deinococcota</taxon>
        <taxon>Deinococci</taxon>
        <taxon>Deinococcales</taxon>
        <taxon>Deinococcaceae</taxon>
        <taxon>Deinococcus</taxon>
    </lineage>
</organism>
<comment type="caution">
    <text evidence="17">The sequence shown here is derived from an EMBL/GenBank/DDBJ whole genome shotgun (WGS) entry which is preliminary data.</text>
</comment>
<keyword evidence="3 11" id="KW-0963">Cytoplasm</keyword>
<protein>
    <recommendedName>
        <fullName evidence="2 11">Thymidine kinase</fullName>
        <ecNumber evidence="2 11">2.7.1.21</ecNumber>
    </recommendedName>
</protein>
<dbReference type="EMBL" id="VDMO01000023">
    <property type="protein sequence ID" value="TNM68275.1"/>
    <property type="molecule type" value="Genomic_DNA"/>
</dbReference>
<feature type="binding site" evidence="11">
    <location>
        <position position="164"/>
    </location>
    <ligand>
        <name>Zn(2+)</name>
        <dbReference type="ChEBI" id="CHEBI:29105"/>
    </ligand>
</feature>
<dbReference type="GO" id="GO:0046104">
    <property type="term" value="P:thymidine metabolic process"/>
    <property type="evidence" value="ECO:0007669"/>
    <property type="project" value="TreeGrafter"/>
</dbReference>
<evidence type="ECO:0000256" key="3">
    <source>
        <dbReference type="ARBA" id="ARBA00022490"/>
    </source>
</evidence>
<evidence type="ECO:0000313" key="17">
    <source>
        <dbReference type="EMBL" id="TNM68275.1"/>
    </source>
</evidence>
<dbReference type="Proteomes" id="UP000313988">
    <property type="component" value="Unassembled WGS sequence"/>
</dbReference>
<dbReference type="OrthoDB" id="9781579at2"/>
<keyword evidence="5 11" id="KW-0808">Transferase</keyword>
<evidence type="ECO:0000313" key="19">
    <source>
        <dbReference type="Proteomes" id="UP000629870"/>
    </source>
</evidence>
<comment type="similarity">
    <text evidence="1 11 15">Belongs to the thymidine kinase family.</text>
</comment>
<evidence type="ECO:0000256" key="1">
    <source>
        <dbReference type="ARBA" id="ARBA00007587"/>
    </source>
</evidence>
<feature type="binding site" evidence="11">
    <location>
        <position position="202"/>
    </location>
    <ligand>
        <name>Zn(2+)</name>
        <dbReference type="ChEBI" id="CHEBI:29105"/>
    </ligand>
</feature>
<evidence type="ECO:0000313" key="18">
    <source>
        <dbReference type="Proteomes" id="UP000313988"/>
    </source>
</evidence>
<dbReference type="Pfam" id="PF00265">
    <property type="entry name" value="TK"/>
    <property type="match status" value="1"/>
</dbReference>
<evidence type="ECO:0000256" key="8">
    <source>
        <dbReference type="ARBA" id="ARBA00022777"/>
    </source>
</evidence>
<dbReference type="RefSeq" id="WP_139404408.1">
    <property type="nucleotide sequence ID" value="NZ_JACHEW010000024.1"/>
</dbReference>
<dbReference type="NCBIfam" id="NF003296">
    <property type="entry name" value="PRK04296.1-1"/>
    <property type="match status" value="1"/>
</dbReference>
<dbReference type="InterPro" id="IPR001267">
    <property type="entry name" value="Thymidine_kinase"/>
</dbReference>
<comment type="subcellular location">
    <subcellularLocation>
        <location evidence="11">Cytoplasm</location>
    </subcellularLocation>
</comment>
<evidence type="ECO:0000313" key="16">
    <source>
        <dbReference type="EMBL" id="MBB6018120.1"/>
    </source>
</evidence>
<dbReference type="PROSITE" id="PS00603">
    <property type="entry name" value="TK_CELLULAR_TYPE"/>
    <property type="match status" value="1"/>
</dbReference>
<feature type="binding site" evidence="13">
    <location>
        <begin position="187"/>
        <end position="190"/>
    </location>
    <ligand>
        <name>substrate</name>
    </ligand>
</feature>
<dbReference type="GO" id="GO:0071897">
    <property type="term" value="P:DNA biosynthetic process"/>
    <property type="evidence" value="ECO:0007669"/>
    <property type="project" value="UniProtKB-KW"/>
</dbReference>
<evidence type="ECO:0000256" key="9">
    <source>
        <dbReference type="ARBA" id="ARBA00022833"/>
    </source>
</evidence>